<proteinExistence type="predicted"/>
<protein>
    <submittedName>
        <fullName evidence="2">Putative dihydroxyacetone/glyceraldehyde kinase</fullName>
        <ecNumber evidence="2">2.7.-.-</ecNumber>
    </submittedName>
</protein>
<accession>E6PJ58</accession>
<dbReference type="GO" id="GO:0006071">
    <property type="term" value="P:glycerol metabolic process"/>
    <property type="evidence" value="ECO:0007669"/>
    <property type="project" value="InterPro"/>
</dbReference>
<dbReference type="GO" id="GO:0004371">
    <property type="term" value="F:glycerone kinase activity"/>
    <property type="evidence" value="ECO:0007669"/>
    <property type="project" value="InterPro"/>
</dbReference>
<dbReference type="PANTHER" id="PTHR33434">
    <property type="entry name" value="DEGV DOMAIN-CONTAINING PROTEIN DR_1986-RELATED"/>
    <property type="match status" value="1"/>
</dbReference>
<dbReference type="PROSITE" id="PS51480">
    <property type="entry name" value="DHAL"/>
    <property type="match status" value="1"/>
</dbReference>
<dbReference type="Gene3D" id="1.25.40.340">
    <property type="match status" value="1"/>
</dbReference>
<dbReference type="InterPro" id="IPR033470">
    <property type="entry name" value="FakA-like_C"/>
</dbReference>
<dbReference type="InterPro" id="IPR050270">
    <property type="entry name" value="DegV_domain_contain"/>
</dbReference>
<dbReference type="PANTHER" id="PTHR33434:SF4">
    <property type="entry name" value="PHOSPHATASE PROTEIN"/>
    <property type="match status" value="1"/>
</dbReference>
<dbReference type="Pfam" id="PF02734">
    <property type="entry name" value="Dak2"/>
    <property type="match status" value="1"/>
</dbReference>
<dbReference type="SMART" id="SM01120">
    <property type="entry name" value="Dak2"/>
    <property type="match status" value="1"/>
</dbReference>
<dbReference type="Pfam" id="PF13684">
    <property type="entry name" value="FakA-like_C"/>
    <property type="match status" value="1"/>
</dbReference>
<dbReference type="NCBIfam" id="TIGR03599">
    <property type="entry name" value="YloV"/>
    <property type="match status" value="1"/>
</dbReference>
<dbReference type="InterPro" id="IPR036117">
    <property type="entry name" value="DhaL_dom_sf"/>
</dbReference>
<evidence type="ECO:0000313" key="2">
    <source>
        <dbReference type="EMBL" id="CBH76500.1"/>
    </source>
</evidence>
<dbReference type="Pfam" id="PF21645">
    <property type="entry name" value="FakA-like_M"/>
    <property type="match status" value="1"/>
</dbReference>
<keyword evidence="2" id="KW-0808">Transferase</keyword>
<dbReference type="InterPro" id="IPR019986">
    <property type="entry name" value="YloV-like"/>
</dbReference>
<organism evidence="2">
    <name type="scientific">mine drainage metagenome</name>
    <dbReference type="NCBI Taxonomy" id="410659"/>
    <lineage>
        <taxon>unclassified sequences</taxon>
        <taxon>metagenomes</taxon>
        <taxon>ecological metagenomes</taxon>
    </lineage>
</organism>
<dbReference type="InterPro" id="IPR004007">
    <property type="entry name" value="DhaL_dom"/>
</dbReference>
<reference evidence="2" key="1">
    <citation type="submission" date="2009-10" db="EMBL/GenBank/DDBJ databases">
        <title>Diversity of trophic interactions inside an arsenic-rich microbial ecosystem.</title>
        <authorList>
            <person name="Bertin P.N."/>
            <person name="Heinrich-Salmeron A."/>
            <person name="Pelletier E."/>
            <person name="Goulhen-Chollet F."/>
            <person name="Arsene-Ploetze F."/>
            <person name="Gallien S."/>
            <person name="Calteau A."/>
            <person name="Vallenet D."/>
            <person name="Casiot C."/>
            <person name="Chane-Woon-Ming B."/>
            <person name="Giloteaux L."/>
            <person name="Barakat M."/>
            <person name="Bonnefoy V."/>
            <person name="Bruneel O."/>
            <person name="Chandler M."/>
            <person name="Cleiss J."/>
            <person name="Duran R."/>
            <person name="Elbaz-Poulichet F."/>
            <person name="Fonknechten N."/>
            <person name="Lauga B."/>
            <person name="Mornico D."/>
            <person name="Ortet P."/>
            <person name="Schaeffer C."/>
            <person name="Siguier P."/>
            <person name="Alexander Thil Smith A."/>
            <person name="Van Dorsselaer A."/>
            <person name="Weissenbach J."/>
            <person name="Medigue C."/>
            <person name="Le Paslier D."/>
        </authorList>
    </citation>
    <scope>NUCLEOTIDE SEQUENCE</scope>
</reference>
<comment type="caution">
    <text evidence="2">The sequence shown here is derived from an EMBL/GenBank/DDBJ whole genome shotgun (WGS) entry which is preliminary data.</text>
</comment>
<dbReference type="EC" id="2.7.-.-" evidence="2"/>
<feature type="domain" description="DhaL" evidence="1">
    <location>
        <begin position="9"/>
        <end position="201"/>
    </location>
</feature>
<keyword evidence="2" id="KW-0418">Kinase</keyword>
<sequence length="530" mass="56909">MDVTALDGRAFAKFIAAGSYFLRKYRGVLNDLNVFPVPDGDTGTNMFLTVRSASIAAAKCASAPLSEVAAAAAEGSLMGARGNSGVIVSQMLRGFAHHVRHRREIDTFVFATALRESVAAARQALLRPVEGTILSVADAAAEAAYRLALHERDFYRLLTGVVRAANEALDRTPDQLTALKEAGVVDAGGAGFLYFLEGISSFRPDVKVRATAFPRRPAKKSAFAKTQQVGENKFCTEFILEEANVGVHEVRATLERLGESLLVIGEVPKIKVHIHTDVPQRVTESVERFGTVTHLKVDDMERQHHVLVVDSIPHARSIVVVAPGDGFEVIARELGAEVTVPAAVNPSVRDLLLAITKALSDDVVLFVNDKNVEMAAREAANRSEKHVTVVPTTNIVAGIAGLFALRSLGDAATPPVEKILAEAARVGAAQLFFAGKDAVHGGIRIARGRPVAQLNGELLVAESVAETLHDAVKAMGGERGALLTLYYGGVQRERDAKVLADAMREAFPNLDVEYYYGGMNNAEYWIALDD</sequence>
<evidence type="ECO:0000259" key="1">
    <source>
        <dbReference type="PROSITE" id="PS51480"/>
    </source>
</evidence>
<name>E6PJ58_9ZZZZ</name>
<dbReference type="AlphaFoldDB" id="E6PJ58"/>
<dbReference type="EMBL" id="CABL01000019">
    <property type="protein sequence ID" value="CBH76500.1"/>
    <property type="molecule type" value="Genomic_DNA"/>
</dbReference>
<dbReference type="SUPFAM" id="SSF101473">
    <property type="entry name" value="DhaL-like"/>
    <property type="match status" value="1"/>
</dbReference>
<dbReference type="InterPro" id="IPR048394">
    <property type="entry name" value="FakA-like_M"/>
</dbReference>
<gene>
    <name evidence="2" type="primary">yloV</name>
    <name evidence="2" type="ORF">CARN1_0980</name>
</gene>
<dbReference type="SMART" id="SM01121">
    <property type="entry name" value="Dak1_2"/>
    <property type="match status" value="1"/>
</dbReference>